<feature type="transmembrane region" description="Helical" evidence="10">
    <location>
        <begin position="25"/>
        <end position="45"/>
    </location>
</feature>
<dbReference type="InterPro" id="IPR001734">
    <property type="entry name" value="Na/solute_symporter"/>
</dbReference>
<evidence type="ECO:0000256" key="6">
    <source>
        <dbReference type="ARBA" id="ARBA00022847"/>
    </source>
</evidence>
<feature type="transmembrane region" description="Helical" evidence="10">
    <location>
        <begin position="523"/>
        <end position="540"/>
    </location>
</feature>
<evidence type="ECO:0000256" key="7">
    <source>
        <dbReference type="ARBA" id="ARBA00022989"/>
    </source>
</evidence>
<feature type="transmembrane region" description="Helical" evidence="10">
    <location>
        <begin position="175"/>
        <end position="193"/>
    </location>
</feature>
<dbReference type="GO" id="GO:0015123">
    <property type="term" value="F:acetate transmembrane transporter activity"/>
    <property type="evidence" value="ECO:0007669"/>
    <property type="project" value="TreeGrafter"/>
</dbReference>
<sequence>MLVSLAATQAAESAAADTDSGHQVLTISLFATFVAITLGITIWASRQNRTAADFYAGGRSFTGMQNGFAIGGDYMSAASFLGIAGLIALYGYDGFLYSIGFLVAWLVALLLVAELMRNTGKFTMADVLSFRMRQRPVRTAASISTVVVSIFYLLAQMVGAGELVSLLLGISSQTAKNIVIAGVGLLMIVYVVFGGMKGTTWVQIIKAVLLMTGAAIMTFWVLAKFGFNPSALLGAAADASGKGEAFLEPGLRYGVESADATKTLLSKLDFISLAMALVLGTAGLPHILIRFYTVPSSKAARKSVLWAIALIGTFYLMTLALGFGAAALVGHEAITAQSAGGNSAAPQLAEALGGVGTGLGAVMLAVIAAVAFATILAVVAGLTLASSSSLAHDLYANVIRRGKPTTDKQEVRVGRIAAVCIGAVSIALAIPAQSLNVAFLVAIAFAIAASANLPVILFSLFWKRFNTRGATWGIYGGLISALVLLIFSPNVSGGAVSQATGKAASLFSDPSIDFHWFPLNNPGLVSIPLGFLFAFIGAVTSKEFNKAKWAEMEVRSLTGAHAEKASSH</sequence>
<organism evidence="11 12">
    <name type="scientific">Nakamurella multipartita (strain ATCC 700099 / DSM 44233 / CIP 104796 / JCM 9543 / NBRC 105858 / Y-104)</name>
    <name type="common">Microsphaera multipartita</name>
    <dbReference type="NCBI Taxonomy" id="479431"/>
    <lineage>
        <taxon>Bacteria</taxon>
        <taxon>Bacillati</taxon>
        <taxon>Actinomycetota</taxon>
        <taxon>Actinomycetes</taxon>
        <taxon>Nakamurellales</taxon>
        <taxon>Nakamurellaceae</taxon>
        <taxon>Nakamurella</taxon>
    </lineage>
</organism>
<protein>
    <submittedName>
        <fullName evidence="11">SSS sodium solute transporter superfamily</fullName>
    </submittedName>
</protein>
<dbReference type="PROSITE" id="PS50283">
    <property type="entry name" value="NA_SOLUT_SYMP_3"/>
    <property type="match status" value="1"/>
</dbReference>
<dbReference type="InParanoid" id="C8XCK3"/>
<dbReference type="AlphaFoldDB" id="C8XCK3"/>
<dbReference type="CDD" id="cd11480">
    <property type="entry name" value="SLC5sbd_u4"/>
    <property type="match status" value="1"/>
</dbReference>
<evidence type="ECO:0000313" key="11">
    <source>
        <dbReference type="EMBL" id="ACV77568.1"/>
    </source>
</evidence>
<dbReference type="FunFam" id="1.20.1730.10:FF:000009">
    <property type="entry name" value="Cation acetate symporter"/>
    <property type="match status" value="1"/>
</dbReference>
<dbReference type="eggNOG" id="COG4147">
    <property type="taxonomic scope" value="Bacteria"/>
</dbReference>
<dbReference type="GO" id="GO:0005886">
    <property type="term" value="C:plasma membrane"/>
    <property type="evidence" value="ECO:0007669"/>
    <property type="project" value="UniProtKB-SubCell"/>
</dbReference>
<dbReference type="Gene3D" id="1.20.1730.10">
    <property type="entry name" value="Sodium/glucose cotransporter"/>
    <property type="match status" value="1"/>
</dbReference>
<evidence type="ECO:0000313" key="12">
    <source>
        <dbReference type="Proteomes" id="UP000002218"/>
    </source>
</evidence>
<keyword evidence="7 10" id="KW-1133">Transmembrane helix</keyword>
<keyword evidence="3" id="KW-0813">Transport</keyword>
<dbReference type="GO" id="GO:0006847">
    <property type="term" value="P:plasma membrane acetate transport"/>
    <property type="evidence" value="ECO:0007669"/>
    <property type="project" value="TreeGrafter"/>
</dbReference>
<evidence type="ECO:0000256" key="2">
    <source>
        <dbReference type="ARBA" id="ARBA00006434"/>
    </source>
</evidence>
<feature type="transmembrane region" description="Helical" evidence="10">
    <location>
        <begin position="361"/>
        <end position="385"/>
    </location>
</feature>
<dbReference type="InterPro" id="IPR050277">
    <property type="entry name" value="Sodium:Solute_Symporter"/>
</dbReference>
<feature type="transmembrane region" description="Helical" evidence="10">
    <location>
        <begin position="137"/>
        <end position="155"/>
    </location>
</feature>
<dbReference type="GO" id="GO:0015293">
    <property type="term" value="F:symporter activity"/>
    <property type="evidence" value="ECO:0007669"/>
    <property type="project" value="UniProtKB-KW"/>
</dbReference>
<evidence type="ECO:0000256" key="5">
    <source>
        <dbReference type="ARBA" id="ARBA00022692"/>
    </source>
</evidence>
<keyword evidence="6" id="KW-0769">Symport</keyword>
<feature type="transmembrane region" description="Helical" evidence="10">
    <location>
        <begin position="304"/>
        <end position="329"/>
    </location>
</feature>
<keyword evidence="4" id="KW-1003">Cell membrane</keyword>
<evidence type="ECO:0000256" key="9">
    <source>
        <dbReference type="RuleBase" id="RU362091"/>
    </source>
</evidence>
<feature type="transmembrane region" description="Helical" evidence="10">
    <location>
        <begin position="270"/>
        <end position="292"/>
    </location>
</feature>
<comment type="subcellular location">
    <subcellularLocation>
        <location evidence="1">Cell membrane</location>
        <topology evidence="1">Multi-pass membrane protein</topology>
    </subcellularLocation>
</comment>
<dbReference type="STRING" id="479431.Namu_1161"/>
<feature type="transmembrane region" description="Helical" evidence="10">
    <location>
        <begin position="438"/>
        <end position="462"/>
    </location>
</feature>
<proteinExistence type="inferred from homology"/>
<feature type="transmembrane region" description="Helical" evidence="10">
    <location>
        <begin position="95"/>
        <end position="116"/>
    </location>
</feature>
<name>C8XCK3_NAKMY</name>
<dbReference type="KEGG" id="nml:Namu_1161"/>
<evidence type="ECO:0000256" key="10">
    <source>
        <dbReference type="SAM" id="Phobius"/>
    </source>
</evidence>
<evidence type="ECO:0000256" key="1">
    <source>
        <dbReference type="ARBA" id="ARBA00004651"/>
    </source>
</evidence>
<evidence type="ECO:0000256" key="4">
    <source>
        <dbReference type="ARBA" id="ARBA00022475"/>
    </source>
</evidence>
<dbReference type="PANTHER" id="PTHR48086">
    <property type="entry name" value="SODIUM/PROLINE SYMPORTER-RELATED"/>
    <property type="match status" value="1"/>
</dbReference>
<comment type="similarity">
    <text evidence="2 9">Belongs to the sodium:solute symporter (SSF) (TC 2.A.21) family.</text>
</comment>
<dbReference type="EMBL" id="CP001737">
    <property type="protein sequence ID" value="ACV77568.1"/>
    <property type="molecule type" value="Genomic_DNA"/>
</dbReference>
<dbReference type="PANTHER" id="PTHR48086:SF6">
    <property type="entry name" value="CATION_ACETATE SYMPORTER ACTP"/>
    <property type="match status" value="1"/>
</dbReference>
<feature type="transmembrane region" description="Helical" evidence="10">
    <location>
        <begin position="413"/>
        <end position="432"/>
    </location>
</feature>
<dbReference type="Pfam" id="PF00474">
    <property type="entry name" value="SSF"/>
    <property type="match status" value="1"/>
</dbReference>
<keyword evidence="12" id="KW-1185">Reference proteome</keyword>
<dbReference type="NCBIfam" id="TIGR00813">
    <property type="entry name" value="sss"/>
    <property type="match status" value="1"/>
</dbReference>
<keyword evidence="5 10" id="KW-0812">Transmembrane</keyword>
<dbReference type="InterPro" id="IPR038377">
    <property type="entry name" value="Na/Glc_symporter_sf"/>
</dbReference>
<feature type="transmembrane region" description="Helical" evidence="10">
    <location>
        <begin position="205"/>
        <end position="223"/>
    </location>
</feature>
<reference evidence="12" key="1">
    <citation type="submission" date="2009-09" db="EMBL/GenBank/DDBJ databases">
        <title>The complete genome of Nakamurella multipartita DSM 44233.</title>
        <authorList>
            <consortium name="US DOE Joint Genome Institute (JGI-PGF)"/>
            <person name="Lucas S."/>
            <person name="Copeland A."/>
            <person name="Lapidus A."/>
            <person name="Glavina del Rio T."/>
            <person name="Dalin E."/>
            <person name="Tice H."/>
            <person name="Bruce D."/>
            <person name="Goodwin L."/>
            <person name="Pitluck S."/>
            <person name="Kyrpides N."/>
            <person name="Mavromatis K."/>
            <person name="Ivanova N."/>
            <person name="Ovchinnikova G."/>
            <person name="Sims D."/>
            <person name="Meincke L."/>
            <person name="Brettin T."/>
            <person name="Detter J.C."/>
            <person name="Han C."/>
            <person name="Larimer F."/>
            <person name="Land M."/>
            <person name="Hauser L."/>
            <person name="Markowitz V."/>
            <person name="Cheng J.-F."/>
            <person name="Hugenholtz P."/>
            <person name="Woyke T."/>
            <person name="Wu D."/>
            <person name="Klenk H.-P."/>
            <person name="Eisen J.A."/>
        </authorList>
    </citation>
    <scope>NUCLEOTIDE SEQUENCE [LARGE SCALE GENOMIC DNA]</scope>
    <source>
        <strain evidence="12">ATCC 700099 / DSM 44233 / CIP 104796 / JCM 9543 / NBRC 105858 / Y-104</strain>
    </source>
</reference>
<dbReference type="Proteomes" id="UP000002218">
    <property type="component" value="Chromosome"/>
</dbReference>
<evidence type="ECO:0000256" key="8">
    <source>
        <dbReference type="ARBA" id="ARBA00023136"/>
    </source>
</evidence>
<keyword evidence="8 10" id="KW-0472">Membrane</keyword>
<accession>C8XCK3</accession>
<evidence type="ECO:0000256" key="3">
    <source>
        <dbReference type="ARBA" id="ARBA00022448"/>
    </source>
</evidence>
<feature type="transmembrane region" description="Helical" evidence="10">
    <location>
        <begin position="469"/>
        <end position="487"/>
    </location>
</feature>
<dbReference type="HOGENOM" id="CLU_018808_8_3_11"/>
<reference evidence="11 12" key="2">
    <citation type="journal article" date="2010" name="Stand. Genomic Sci.">
        <title>Complete genome sequence of Nakamurella multipartita type strain (Y-104).</title>
        <authorList>
            <person name="Tice H."/>
            <person name="Mayilraj S."/>
            <person name="Sims D."/>
            <person name="Lapidus A."/>
            <person name="Nolan M."/>
            <person name="Lucas S."/>
            <person name="Glavina Del Rio T."/>
            <person name="Copeland A."/>
            <person name="Cheng J.F."/>
            <person name="Meincke L."/>
            <person name="Bruce D."/>
            <person name="Goodwin L."/>
            <person name="Pitluck S."/>
            <person name="Ivanova N."/>
            <person name="Mavromatis K."/>
            <person name="Ovchinnikova G."/>
            <person name="Pati A."/>
            <person name="Chen A."/>
            <person name="Palaniappan K."/>
            <person name="Land M."/>
            <person name="Hauser L."/>
            <person name="Chang Y.J."/>
            <person name="Jeffries C.D."/>
            <person name="Detter J.C."/>
            <person name="Brettin T."/>
            <person name="Rohde M."/>
            <person name="Goker M."/>
            <person name="Bristow J."/>
            <person name="Eisen J.A."/>
            <person name="Markowitz V."/>
            <person name="Hugenholtz P."/>
            <person name="Kyrpides N.C."/>
            <person name="Klenk H.P."/>
            <person name="Chen F."/>
        </authorList>
    </citation>
    <scope>NUCLEOTIDE SEQUENCE [LARGE SCALE GENOMIC DNA]</scope>
    <source>
        <strain evidence="12">ATCC 700099 / DSM 44233 / CIP 104796 / JCM 9543 / NBRC 105858 / Y-104</strain>
    </source>
</reference>
<gene>
    <name evidence="11" type="ordered locus">Namu_1161</name>
</gene>
<feature type="transmembrane region" description="Helical" evidence="10">
    <location>
        <begin position="66"/>
        <end position="89"/>
    </location>
</feature>